<sequence length="489" mass="56199">MIIEFDSTHDLFYIVRYNEQETHSVDILDRFEASGVSMQPDGLMLFVIFDNTFQIGAFFTWSTNQTTDCTNRIIDWPNDTFNELISDFEGIAHNVLTDTYFLAQETSSSSTNPDEYNSNIFEIKITTNASHSSITLIESCQIMWVFDSTAKGFEGIEFINHEKSVKTYLLALCEANRCIRESMFKDRNTNLGHGRLVVLEKHERTENNSCQWQSVGVINLKTDLEFSDYSAMSIYPRKTLSYIAIASQENSQAWIGILEIDESPYFLITSSDKSGVYNLPRTIVNDSMCGKEYCNIEGVAWIDENHLVLVSDVTQRALSNHAKKLGKKILWKIRLAGTLAKPSYGIICSYKDESIHYFSLPTITESSAMYSNHYSHLLHNESLPNELLLYLFEFIDGFHLFNTFYKLNARFHRLRFVHFRAYHINFCSISKYYLPSIVDPIISDDDDETSNLSEILLSNNFTLDKFTCLQSLSIYSMCSTSLFNTSLFD</sequence>
<comment type="caution">
    <text evidence="1">The sequence shown here is derived from an EMBL/GenBank/DDBJ whole genome shotgun (WGS) entry which is preliminary data.</text>
</comment>
<dbReference type="AlphaFoldDB" id="A0A816ZQG7"/>
<protein>
    <submittedName>
        <fullName evidence="1">Uncharacterized protein</fullName>
    </submittedName>
</protein>
<proteinExistence type="predicted"/>
<evidence type="ECO:0000313" key="2">
    <source>
        <dbReference type="Proteomes" id="UP000663856"/>
    </source>
</evidence>
<evidence type="ECO:0000313" key="1">
    <source>
        <dbReference type="EMBL" id="CAF2205542.1"/>
    </source>
</evidence>
<dbReference type="Proteomes" id="UP000663856">
    <property type="component" value="Unassembled WGS sequence"/>
</dbReference>
<accession>A0A816ZQG7</accession>
<dbReference type="EMBL" id="CAJNRF010016501">
    <property type="protein sequence ID" value="CAF2205542.1"/>
    <property type="molecule type" value="Genomic_DNA"/>
</dbReference>
<reference evidence="1" key="1">
    <citation type="submission" date="2021-02" db="EMBL/GenBank/DDBJ databases">
        <authorList>
            <person name="Nowell W R."/>
        </authorList>
    </citation>
    <scope>NUCLEOTIDE SEQUENCE</scope>
</reference>
<name>A0A816ZQG7_9BILA</name>
<organism evidence="1 2">
    <name type="scientific">Rotaria magnacalcarata</name>
    <dbReference type="NCBI Taxonomy" id="392030"/>
    <lineage>
        <taxon>Eukaryota</taxon>
        <taxon>Metazoa</taxon>
        <taxon>Spiralia</taxon>
        <taxon>Gnathifera</taxon>
        <taxon>Rotifera</taxon>
        <taxon>Eurotatoria</taxon>
        <taxon>Bdelloidea</taxon>
        <taxon>Philodinida</taxon>
        <taxon>Philodinidae</taxon>
        <taxon>Rotaria</taxon>
    </lineage>
</organism>
<gene>
    <name evidence="1" type="ORF">WKI299_LOCUS34729</name>
</gene>